<dbReference type="InterPro" id="IPR007693">
    <property type="entry name" value="DNA_helicase_DnaB-like_N"/>
</dbReference>
<evidence type="ECO:0000256" key="11">
    <source>
        <dbReference type="ARBA" id="ARBA00044940"/>
    </source>
</evidence>
<evidence type="ECO:0000256" key="3">
    <source>
        <dbReference type="ARBA" id="ARBA00022705"/>
    </source>
</evidence>
<dbReference type="CDD" id="cd00984">
    <property type="entry name" value="DnaB_C"/>
    <property type="match status" value="1"/>
</dbReference>
<dbReference type="Gene3D" id="2.170.16.10">
    <property type="entry name" value="Hedgehog/Intein (Hint) domain"/>
    <property type="match status" value="1"/>
</dbReference>
<dbReference type="InterPro" id="IPR027417">
    <property type="entry name" value="P-loop_NTPase"/>
</dbReference>
<feature type="domain" description="SF4 helicase" evidence="14">
    <location>
        <begin position="190"/>
        <end position="396"/>
    </location>
</feature>
<evidence type="ECO:0000256" key="1">
    <source>
        <dbReference type="ARBA" id="ARBA00008428"/>
    </source>
</evidence>
<dbReference type="InterPro" id="IPR007692">
    <property type="entry name" value="DNA_helicase_DnaB"/>
</dbReference>
<comment type="catalytic activity">
    <reaction evidence="12 13">
        <text>ATP + H2O = ADP + phosphate + H(+)</text>
        <dbReference type="Rhea" id="RHEA:13065"/>
        <dbReference type="ChEBI" id="CHEBI:15377"/>
        <dbReference type="ChEBI" id="CHEBI:15378"/>
        <dbReference type="ChEBI" id="CHEBI:30616"/>
        <dbReference type="ChEBI" id="CHEBI:43474"/>
        <dbReference type="ChEBI" id="CHEBI:456216"/>
        <dbReference type="EC" id="5.6.2.3"/>
    </reaction>
</comment>
<evidence type="ECO:0000256" key="6">
    <source>
        <dbReference type="ARBA" id="ARBA00022801"/>
    </source>
</evidence>
<keyword evidence="3 13" id="KW-0235">DNA replication</keyword>
<dbReference type="PROSITE" id="PS51199">
    <property type="entry name" value="SF4_HELICASE"/>
    <property type="match status" value="2"/>
</dbReference>
<keyword evidence="15" id="KW-0150">Chloroplast</keyword>
<dbReference type="NCBIfam" id="TIGR00665">
    <property type="entry name" value="DnaB"/>
    <property type="match status" value="1"/>
</dbReference>
<dbReference type="EC" id="5.6.2.3" evidence="13"/>
<reference evidence="15" key="1">
    <citation type="submission" date="2016-10" db="EMBL/GenBank/DDBJ databases">
        <title>Chloroplast genomes as a tool to resolve red algal phylogenies: a case study in the Nemaliales.</title>
        <authorList>
            <person name="Costa J.F."/>
            <person name="Lin S.M."/>
            <person name="Macaya E.C."/>
            <person name="Fernandez-Garcia C."/>
            <person name="Verbruggen H."/>
        </authorList>
    </citation>
    <scope>NUCLEOTIDE SEQUENCE</scope>
    <source>
        <strain evidence="15">J.0154</strain>
    </source>
</reference>
<evidence type="ECO:0000256" key="13">
    <source>
        <dbReference type="RuleBase" id="RU362085"/>
    </source>
</evidence>
<protein>
    <recommendedName>
        <fullName evidence="13">Replicative DNA helicase</fullName>
        <ecNumber evidence="13">5.6.2.3</ecNumber>
    </recommendedName>
</protein>
<evidence type="ECO:0000256" key="7">
    <source>
        <dbReference type="ARBA" id="ARBA00022806"/>
    </source>
</evidence>
<comment type="function">
    <text evidence="13">The main replicative DNA helicase, it participates in initiation and elongation during chromosome replication. Travels ahead of the DNA replisome, separating dsDNA into templates for DNA synthesis. A processive ATP-dependent 5'-3' DNA helicase it has DNA-dependent ATPase activity.</text>
</comment>
<dbReference type="GO" id="GO:0043139">
    <property type="term" value="F:5'-3' DNA helicase activity"/>
    <property type="evidence" value="ECO:0007669"/>
    <property type="project" value="UniProtKB-EC"/>
</dbReference>
<dbReference type="InterPro" id="IPR016136">
    <property type="entry name" value="DNA_helicase_N/primase_C"/>
</dbReference>
<accession>A0A1G4NXM2</accession>
<organism evidence="15">
    <name type="scientific">Neoizziella asiatica</name>
    <dbReference type="NCBI Taxonomy" id="1077397"/>
    <lineage>
        <taxon>Eukaryota</taxon>
        <taxon>Rhodophyta</taxon>
        <taxon>Florideophyceae</taxon>
        <taxon>Nemaliophycidae</taxon>
        <taxon>Nemaliales</taxon>
        <taxon>Liagoraceae</taxon>
        <taxon>Neoizziella</taxon>
    </lineage>
</organism>
<keyword evidence="8 13" id="KW-0067">ATP-binding</keyword>
<dbReference type="GO" id="GO:0006269">
    <property type="term" value="P:DNA replication, synthesis of primer"/>
    <property type="evidence" value="ECO:0007669"/>
    <property type="project" value="UniProtKB-UniRule"/>
</dbReference>
<dbReference type="SUPFAM" id="SSF48024">
    <property type="entry name" value="N-terminal domain of DnaB helicase"/>
    <property type="match status" value="1"/>
</dbReference>
<keyword evidence="4" id="KW-0677">Repeat</keyword>
<keyword evidence="9 13" id="KW-0238">DNA-binding</keyword>
<evidence type="ECO:0000256" key="12">
    <source>
        <dbReference type="ARBA" id="ARBA00048954"/>
    </source>
</evidence>
<evidence type="ECO:0000313" key="15">
    <source>
        <dbReference type="EMBL" id="SCW23266.1"/>
    </source>
</evidence>
<evidence type="ECO:0000256" key="8">
    <source>
        <dbReference type="ARBA" id="ARBA00022840"/>
    </source>
</evidence>
<reference evidence="15" key="2">
    <citation type="submission" date="2016-10" db="EMBL/GenBank/DDBJ databases">
        <authorList>
            <person name="de Groot N.N."/>
        </authorList>
    </citation>
    <scope>NUCLEOTIDE SEQUENCE</scope>
    <source>
        <strain evidence="15">J.0154</strain>
    </source>
</reference>
<keyword evidence="10" id="KW-0413">Isomerase</keyword>
<dbReference type="SUPFAM" id="SSF52540">
    <property type="entry name" value="P-loop containing nucleoside triphosphate hydrolases"/>
    <property type="match status" value="1"/>
</dbReference>
<keyword evidence="2 13" id="KW-0639">Primosome</keyword>
<dbReference type="Gene3D" id="1.10.860.10">
    <property type="entry name" value="DNAb Helicase, Chain A"/>
    <property type="match status" value="1"/>
</dbReference>
<keyword evidence="5 13" id="KW-0547">Nucleotide-binding</keyword>
<comment type="similarity">
    <text evidence="1 13">Belongs to the helicase family. DnaB subfamily.</text>
</comment>
<feature type="domain" description="SF4 helicase" evidence="14">
    <location>
        <begin position="527"/>
        <end position="584"/>
    </location>
</feature>
<geneLocation type="chloroplast" evidence="15"/>
<dbReference type="Pfam" id="PF03796">
    <property type="entry name" value="DnaB_C"/>
    <property type="match status" value="1"/>
</dbReference>
<dbReference type="GO" id="GO:0003677">
    <property type="term" value="F:DNA binding"/>
    <property type="evidence" value="ECO:0007669"/>
    <property type="project" value="UniProtKB-UniRule"/>
</dbReference>
<dbReference type="Pfam" id="PF00772">
    <property type="entry name" value="DnaB"/>
    <property type="match status" value="1"/>
</dbReference>
<name>A0A1G4NXM2_9FLOR</name>
<dbReference type="InterPro" id="IPR036185">
    <property type="entry name" value="DNA_heli_DnaB-like_N_sf"/>
</dbReference>
<keyword evidence="6 13" id="KW-0378">Hydrolase</keyword>
<evidence type="ECO:0000259" key="14">
    <source>
        <dbReference type="PROSITE" id="PS51199"/>
    </source>
</evidence>
<dbReference type="InterPro" id="IPR036844">
    <property type="entry name" value="Hint_dom_sf"/>
</dbReference>
<dbReference type="GeneID" id="29999859"/>
<evidence type="ECO:0000256" key="5">
    <source>
        <dbReference type="ARBA" id="ARBA00022741"/>
    </source>
</evidence>
<dbReference type="GO" id="GO:0005829">
    <property type="term" value="C:cytosol"/>
    <property type="evidence" value="ECO:0007669"/>
    <property type="project" value="TreeGrafter"/>
</dbReference>
<dbReference type="GO" id="GO:0016887">
    <property type="term" value="F:ATP hydrolysis activity"/>
    <property type="evidence" value="ECO:0007669"/>
    <property type="project" value="RHEA"/>
</dbReference>
<evidence type="ECO:0000256" key="2">
    <source>
        <dbReference type="ARBA" id="ARBA00022515"/>
    </source>
</evidence>
<dbReference type="AlphaFoldDB" id="A0A1G4NXM2"/>
<evidence type="ECO:0000256" key="10">
    <source>
        <dbReference type="ARBA" id="ARBA00023235"/>
    </source>
</evidence>
<evidence type="ECO:0000256" key="4">
    <source>
        <dbReference type="ARBA" id="ARBA00022737"/>
    </source>
</evidence>
<dbReference type="Gene3D" id="3.40.50.300">
    <property type="entry name" value="P-loop containing nucleotide triphosphate hydrolases"/>
    <property type="match status" value="2"/>
</dbReference>
<proteinExistence type="inferred from homology"/>
<dbReference type="GO" id="GO:0005524">
    <property type="term" value="F:ATP binding"/>
    <property type="evidence" value="ECO:0007669"/>
    <property type="project" value="UniProtKB-UniRule"/>
</dbReference>
<dbReference type="SUPFAM" id="SSF51294">
    <property type="entry name" value="Hedgehog/intein (Hint) domain"/>
    <property type="match status" value="1"/>
</dbReference>
<dbReference type="RefSeq" id="YP_009314811.1">
    <property type="nucleotide sequence ID" value="NC_031663.1"/>
</dbReference>
<keyword evidence="15" id="KW-0934">Plastid</keyword>
<comment type="function">
    <text evidence="11">The intein is an endonuclease.</text>
</comment>
<sequence>MLNQDSLIKYHEQLPPQNNLAEEIVLGGILVNIEIMQLAINELITESFCLETHQIIYRTIIEIYITKDYVDSIILINTLWDLNLLNHIGGIRKILNLLKNAQIFISQDLTYPTAQYYINLIKDKYLRRLLIQHGYNIIKLAYISSITPKTLFTKTNKYLENIQNQLTYAKDDNMSFLLSNLLINLQEEYSINNNKMVMSGFTDLDKISHGFKAGDLIVIAGRPSMGKTSFSLNIATNLIQKHSQSICIFSLEMSREQILYKLMSMLAEVSINKLQLGHINTIDWVNVQKAANQLVKSQIHINDNSNMSLSNLTNTAKTIKNTCQNLQLIIIDYLQLIQFDTTTITNRAEELSYITRSLKILAKELCVPIIVLSQLNRNVENRVNKQPMLSDLRESGCIGYHNKIIKTTYSLILYTRPLRYQQTQQSYLKPQIRQTQKQYGYYFTQSGNCICHLTHNHPVLTEIGWKRADTIKQNTYIENHNWYLKKNKRNSPVSYIISNFIKDIMYDLHIHETTSFICNSQYILHNSIEQDADLVLMLYREAYYNNQIIQDKQITNLIIAKHRNGPTGNIELQFNPTFSSFHNL</sequence>
<dbReference type="PANTHER" id="PTHR30153">
    <property type="entry name" value="REPLICATIVE DNA HELICASE DNAB"/>
    <property type="match status" value="1"/>
</dbReference>
<keyword evidence="7 13" id="KW-0347">Helicase</keyword>
<dbReference type="InterPro" id="IPR007694">
    <property type="entry name" value="DNA_helicase_DnaB-like_C"/>
</dbReference>
<dbReference type="EMBL" id="LT622872">
    <property type="protein sequence ID" value="SCW23266.1"/>
    <property type="molecule type" value="Genomic_DNA"/>
</dbReference>
<dbReference type="PANTHER" id="PTHR30153:SF2">
    <property type="entry name" value="REPLICATIVE DNA HELICASE"/>
    <property type="match status" value="1"/>
</dbReference>
<evidence type="ECO:0000256" key="9">
    <source>
        <dbReference type="ARBA" id="ARBA00023125"/>
    </source>
</evidence>
<gene>
    <name evidence="15" type="primary">dnaB</name>
    <name evidence="15" type="ORF">J0154_212</name>
</gene>